<reference evidence="7" key="1">
    <citation type="journal article" date="2006" name="Science">
        <title>Phytophthora genome sequences uncover evolutionary origins and mechanisms of pathogenesis.</title>
        <authorList>
            <person name="Tyler B.M."/>
            <person name="Tripathy S."/>
            <person name="Zhang X."/>
            <person name="Dehal P."/>
            <person name="Jiang R.H."/>
            <person name="Aerts A."/>
            <person name="Arredondo F.D."/>
            <person name="Baxter L."/>
            <person name="Bensasson D."/>
            <person name="Beynon J.L."/>
            <person name="Chapman J."/>
            <person name="Damasceno C.M."/>
            <person name="Dorrance A.E."/>
            <person name="Dou D."/>
            <person name="Dickerman A.W."/>
            <person name="Dubchak I.L."/>
            <person name="Garbelotto M."/>
            <person name="Gijzen M."/>
            <person name="Gordon S.G."/>
            <person name="Govers F."/>
            <person name="Grunwald N.J."/>
            <person name="Huang W."/>
            <person name="Ivors K.L."/>
            <person name="Jones R.W."/>
            <person name="Kamoun S."/>
            <person name="Krampis K."/>
            <person name="Lamour K.H."/>
            <person name="Lee M.K."/>
            <person name="McDonald W.H."/>
            <person name="Medina M."/>
            <person name="Meijer H.J."/>
            <person name="Nordberg E.K."/>
            <person name="Maclean D.J."/>
            <person name="Ospina-Giraldo M.D."/>
            <person name="Morris P.F."/>
            <person name="Phuntumart V."/>
            <person name="Putnam N.H."/>
            <person name="Rash S."/>
            <person name="Rose J.K."/>
            <person name="Sakihama Y."/>
            <person name="Salamov A.A."/>
            <person name="Savidor A."/>
            <person name="Scheuring C.F."/>
            <person name="Smith B.M."/>
            <person name="Sobral B.W."/>
            <person name="Terry A."/>
            <person name="Torto-Alalibo T.A."/>
            <person name="Win J."/>
            <person name="Xu Z."/>
            <person name="Zhang H."/>
            <person name="Grigoriev I.V."/>
            <person name="Rokhsar D.S."/>
            <person name="Boore J.L."/>
        </authorList>
    </citation>
    <scope>NUCLEOTIDE SEQUENCE [LARGE SCALE GENOMIC DNA]</scope>
    <source>
        <strain evidence="7">Pr102</strain>
    </source>
</reference>
<feature type="region of interest" description="Disordered" evidence="5">
    <location>
        <begin position="522"/>
        <end position="544"/>
    </location>
</feature>
<accession>H3H291</accession>
<dbReference type="InParanoid" id="H3H291"/>
<evidence type="ECO:0000313" key="7">
    <source>
        <dbReference type="Proteomes" id="UP000005238"/>
    </source>
</evidence>
<comment type="subcellular location">
    <subcellularLocation>
        <location evidence="4">Peroxisome membrane</location>
    </subcellularLocation>
</comment>
<evidence type="ECO:0000256" key="1">
    <source>
        <dbReference type="ARBA" id="ARBA00022593"/>
    </source>
</evidence>
<organism evidence="6 7">
    <name type="scientific">Phytophthora ramorum</name>
    <name type="common">Sudden oak death agent</name>
    <dbReference type="NCBI Taxonomy" id="164328"/>
    <lineage>
        <taxon>Eukaryota</taxon>
        <taxon>Sar</taxon>
        <taxon>Stramenopiles</taxon>
        <taxon>Oomycota</taxon>
        <taxon>Peronosporomycetes</taxon>
        <taxon>Peronosporales</taxon>
        <taxon>Peronosporaceae</taxon>
        <taxon>Phytophthora</taxon>
    </lineage>
</organism>
<dbReference type="VEuPathDB" id="FungiDB:KRP23_12269"/>
<dbReference type="OMA" id="CETRIHY"/>
<dbReference type="eggNOG" id="ENOG502QTHN">
    <property type="taxonomic scope" value="Eukaryota"/>
</dbReference>
<dbReference type="PANTHER" id="PTHR12652:SF50">
    <property type="entry name" value="PEROXIN 11"/>
    <property type="match status" value="1"/>
</dbReference>
<proteinExistence type="predicted"/>
<keyword evidence="2" id="KW-0472">Membrane</keyword>
<reference evidence="6" key="2">
    <citation type="submission" date="2015-06" db="UniProtKB">
        <authorList>
            <consortium name="EnsemblProtists"/>
        </authorList>
    </citation>
    <scope>IDENTIFICATION</scope>
    <source>
        <strain evidence="6">Pr102</strain>
    </source>
</reference>
<sequence length="1028" mass="112931">MDAKAPVSLDAFTKLAFCLEGRDKLSKMLQYGSRALAFYVLTADPKSDVGQRLHALYKVMQQSRKAFRLGKSVTYYQKLQALSGNKKLSEGQRYLQFIQSAGMLGYFLTDNLAFASKAKVLRFDAEELARRGGILWFCANVAGFFNAVDNLNADVEKEKCVRDILASEEDAARVQALQSQLETLRSGRFKKLLAVLKVTCDLVVSSNTGGVRLAERITGTKLHDGVIGSVGCVSAAVVLYNTWPSASKALPPSEAKTEAKSEEKSEDKFAFVMNRRQRGESLSERLRSEVQVSAALWQIGPSVDEKAATGDMKTGGSSRSRVFANIACTGDGFPCPREVKPLLFFYKYLQPIGLADGVGDNNGGVSGNNNSHRKLRVNLPLTVVCERTNAQEMVLWLRTDAQGNVVREEKTPLWRKKLHNDLVGVASPTAANPSSSHDNDPVLAVRSVARWKNSSISGGGSAVVLTRRTLDPVLAAPCELPICIQQFVHCRGSQASVYRIFWCEQERKCFAVNLTSSLKSTEAPEDVDGSANVPPAPTTTVSSSGLSASTMAAMNAAFDAAMVTAAQVSRFYCVTVSPDARACARWPKLRGAAIADGVQATSRVVEHVQLQLPTMRFHSMTVDFIKDTAAFRNELQMMLKGQNGDEYKARSTIPIDPPAVDEYRMTLTMALDTIFLMRQRGVALPVWENAVSTVRKSLLRDVCDFPVCMLCYRIFQQQNRLQLIACELHSVLSPTTSSNDRPEVDDDLTNGSGAGVGMATSAASGLSASQLLSTELRCCQETPKSILAPLEAYRTETIPPTLLLRGDSPEMRPTWSVLTPMRGADVDPTATQLRLVFLFHELQDAGPDLVPTDFFLEYQLGQSVTRVQLEGSKRHTPNRWQLCEARVHYLCATLDAFSEFCSHKRLLIKMKAKRSSPTRNQRLNDGPTGSESYEKVETGGDDNLNKRDGGDQNGFRDKEEFFGYTLLSLRAVNTAAKWFGNSLQPESRTDFLLELHTASHGLLTLKLTVGLLVDPVPLSRYLVTGSVR</sequence>
<evidence type="ECO:0000313" key="6">
    <source>
        <dbReference type="EnsemblProtists" id="Phyra84464"/>
    </source>
</evidence>
<feature type="region of interest" description="Disordered" evidence="5">
    <location>
        <begin position="913"/>
        <end position="952"/>
    </location>
</feature>
<dbReference type="VEuPathDB" id="FungiDB:KRP22_9255"/>
<dbReference type="GO" id="GO:0016559">
    <property type="term" value="P:peroxisome fission"/>
    <property type="evidence" value="ECO:0000318"/>
    <property type="project" value="GO_Central"/>
</dbReference>
<keyword evidence="7" id="KW-1185">Reference proteome</keyword>
<dbReference type="Pfam" id="PF05648">
    <property type="entry name" value="PEX11"/>
    <property type="match status" value="1"/>
</dbReference>
<dbReference type="VEuPathDB" id="FungiDB:KRP22_9254"/>
<feature type="compositionally biased region" description="Basic and acidic residues" evidence="5">
    <location>
        <begin position="932"/>
        <end position="952"/>
    </location>
</feature>
<dbReference type="PANTHER" id="PTHR12652">
    <property type="entry name" value="PEROXISOMAL BIOGENESIS FACTOR 11"/>
    <property type="match status" value="1"/>
</dbReference>
<dbReference type="GO" id="GO:0005778">
    <property type="term" value="C:peroxisomal membrane"/>
    <property type="evidence" value="ECO:0000318"/>
    <property type="project" value="GO_Central"/>
</dbReference>
<protein>
    <submittedName>
        <fullName evidence="6">Uncharacterized protein</fullName>
    </submittedName>
</protein>
<keyword evidence="1" id="KW-0962">Peroxisome biogenesis</keyword>
<feature type="compositionally biased region" description="Polar residues" evidence="5">
    <location>
        <begin position="917"/>
        <end position="931"/>
    </location>
</feature>
<dbReference type="AlphaFoldDB" id="H3H291"/>
<dbReference type="HOGENOM" id="CLU_004149_0_0_1"/>
<evidence type="ECO:0000256" key="3">
    <source>
        <dbReference type="ARBA" id="ARBA00023140"/>
    </source>
</evidence>
<dbReference type="Proteomes" id="UP000005238">
    <property type="component" value="Unassembled WGS sequence"/>
</dbReference>
<evidence type="ECO:0000256" key="4">
    <source>
        <dbReference type="ARBA" id="ARBA00046271"/>
    </source>
</evidence>
<feature type="region of interest" description="Disordered" evidence="5">
    <location>
        <begin position="734"/>
        <end position="753"/>
    </location>
</feature>
<dbReference type="InterPro" id="IPR008733">
    <property type="entry name" value="PEX11"/>
</dbReference>
<dbReference type="EnsemblProtists" id="Phyra84464">
    <property type="protein sequence ID" value="Phyra84464"/>
    <property type="gene ID" value="Phyra84464"/>
</dbReference>
<name>H3H291_PHYRM</name>
<evidence type="ECO:0000256" key="5">
    <source>
        <dbReference type="SAM" id="MobiDB-lite"/>
    </source>
</evidence>
<dbReference type="STRING" id="164328.H3H291"/>
<dbReference type="VEuPathDB" id="FungiDB:KRP23_12270"/>
<dbReference type="EMBL" id="DS566111">
    <property type="status" value="NOT_ANNOTATED_CDS"/>
    <property type="molecule type" value="Genomic_DNA"/>
</dbReference>
<evidence type="ECO:0000256" key="2">
    <source>
        <dbReference type="ARBA" id="ARBA00023136"/>
    </source>
</evidence>
<keyword evidence="3" id="KW-0576">Peroxisome</keyword>